<organism evidence="1 2">
    <name type="scientific">Mycolicibacter longobardus</name>
    <dbReference type="NCBI Taxonomy" id="1108812"/>
    <lineage>
        <taxon>Bacteria</taxon>
        <taxon>Bacillati</taxon>
        <taxon>Actinomycetota</taxon>
        <taxon>Actinomycetes</taxon>
        <taxon>Mycobacteriales</taxon>
        <taxon>Mycobacteriaceae</taxon>
        <taxon>Mycolicibacter</taxon>
    </lineage>
</organism>
<gene>
    <name evidence="1" type="ORF">AWC16_18780</name>
</gene>
<reference evidence="1 2" key="1">
    <citation type="submission" date="2016-01" db="EMBL/GenBank/DDBJ databases">
        <title>The new phylogeny of the genus Mycobacterium.</title>
        <authorList>
            <person name="Tarcisio F."/>
            <person name="Conor M."/>
            <person name="Antonella G."/>
            <person name="Elisabetta G."/>
            <person name="Giulia F.S."/>
            <person name="Sara T."/>
            <person name="Anna F."/>
            <person name="Clotilde B."/>
            <person name="Roberto B."/>
            <person name="Veronica D.S."/>
            <person name="Fabio R."/>
            <person name="Monica P."/>
            <person name="Olivier J."/>
            <person name="Enrico T."/>
            <person name="Nicola S."/>
        </authorList>
    </citation>
    <scope>NUCLEOTIDE SEQUENCE [LARGE SCALE GENOMIC DNA]</scope>
    <source>
        <strain evidence="1 2">DSM 45394</strain>
    </source>
</reference>
<protein>
    <submittedName>
        <fullName evidence="1">Uncharacterized protein</fullName>
    </submittedName>
</protein>
<dbReference type="AlphaFoldDB" id="A0A1X1YBG8"/>
<sequence>MNLYGEYHGPADEKDLALLAERQRNRDTLAAEHDGFNPLCGDVVEFPTGEQLRISHVWPGADGAAASIQTSRGGSWYWSNTGDMSFSGSLYTAIPAESLSPTGKTATVDTWIFHHDLMSAHRGVAVTAQVLMWATAANAPF</sequence>
<accession>A0A1X1YBG8</accession>
<dbReference type="EMBL" id="LQPG01000035">
    <property type="protein sequence ID" value="ORW08447.1"/>
    <property type="molecule type" value="Genomic_DNA"/>
</dbReference>
<proteinExistence type="predicted"/>
<evidence type="ECO:0000313" key="2">
    <source>
        <dbReference type="Proteomes" id="UP000193866"/>
    </source>
</evidence>
<dbReference type="RefSeq" id="WP_085266084.1">
    <property type="nucleotide sequence ID" value="NZ_LQPG01000035.1"/>
</dbReference>
<dbReference type="Proteomes" id="UP000193866">
    <property type="component" value="Unassembled WGS sequence"/>
</dbReference>
<evidence type="ECO:0000313" key="1">
    <source>
        <dbReference type="EMBL" id="ORW08447.1"/>
    </source>
</evidence>
<comment type="caution">
    <text evidence="1">The sequence shown here is derived from an EMBL/GenBank/DDBJ whole genome shotgun (WGS) entry which is preliminary data.</text>
</comment>
<name>A0A1X1YBG8_9MYCO</name>
<dbReference type="OrthoDB" id="5182519at2"/>
<keyword evidence="2" id="KW-1185">Reference proteome</keyword>